<protein>
    <submittedName>
        <fullName evidence="2">Uncharacterized protein</fullName>
    </submittedName>
</protein>
<keyword evidence="1" id="KW-0175">Coiled coil</keyword>
<evidence type="ECO:0000313" key="3">
    <source>
        <dbReference type="Proteomes" id="UP001190700"/>
    </source>
</evidence>
<feature type="non-terminal residue" evidence="2">
    <location>
        <position position="116"/>
    </location>
</feature>
<name>A0AAE0F8U3_9CHLO</name>
<sequence>MKFFAKGEAAELTLCLFGLLLVHLRQKQRMTSKLHDFSAYKERSMESIKEQSKEVEREKGEAEQLKEEAEVAKQAATDAQNKLKAALQEIEHAKQEQLNAKASGALCLALSLPLRR</sequence>
<accession>A0AAE0F8U3</accession>
<dbReference type="EMBL" id="LGRX02022842">
    <property type="protein sequence ID" value="KAK3255231.1"/>
    <property type="molecule type" value="Genomic_DNA"/>
</dbReference>
<dbReference type="AlphaFoldDB" id="A0AAE0F8U3"/>
<evidence type="ECO:0000256" key="1">
    <source>
        <dbReference type="SAM" id="Coils"/>
    </source>
</evidence>
<comment type="caution">
    <text evidence="2">The sequence shown here is derived from an EMBL/GenBank/DDBJ whole genome shotgun (WGS) entry which is preliminary data.</text>
</comment>
<reference evidence="2 3" key="1">
    <citation type="journal article" date="2015" name="Genome Biol. Evol.">
        <title>Comparative Genomics of a Bacterivorous Green Alga Reveals Evolutionary Causalities and Consequences of Phago-Mixotrophic Mode of Nutrition.</title>
        <authorList>
            <person name="Burns J.A."/>
            <person name="Paasch A."/>
            <person name="Narechania A."/>
            <person name="Kim E."/>
        </authorList>
    </citation>
    <scope>NUCLEOTIDE SEQUENCE [LARGE SCALE GENOMIC DNA]</scope>
    <source>
        <strain evidence="2 3">PLY_AMNH</strain>
    </source>
</reference>
<proteinExistence type="predicted"/>
<feature type="coiled-coil region" evidence="1">
    <location>
        <begin position="41"/>
        <end position="103"/>
    </location>
</feature>
<keyword evidence="3" id="KW-1185">Reference proteome</keyword>
<organism evidence="2 3">
    <name type="scientific">Cymbomonas tetramitiformis</name>
    <dbReference type="NCBI Taxonomy" id="36881"/>
    <lineage>
        <taxon>Eukaryota</taxon>
        <taxon>Viridiplantae</taxon>
        <taxon>Chlorophyta</taxon>
        <taxon>Pyramimonadophyceae</taxon>
        <taxon>Pyramimonadales</taxon>
        <taxon>Pyramimonadaceae</taxon>
        <taxon>Cymbomonas</taxon>
    </lineage>
</organism>
<dbReference type="Proteomes" id="UP001190700">
    <property type="component" value="Unassembled WGS sequence"/>
</dbReference>
<evidence type="ECO:0000313" key="2">
    <source>
        <dbReference type="EMBL" id="KAK3255231.1"/>
    </source>
</evidence>
<gene>
    <name evidence="2" type="ORF">CYMTET_35576</name>
</gene>